<evidence type="ECO:0000313" key="1">
    <source>
        <dbReference type="EMBL" id="GJU07147.1"/>
    </source>
</evidence>
<dbReference type="Proteomes" id="UP001151760">
    <property type="component" value="Unassembled WGS sequence"/>
</dbReference>
<organism evidence="1 2">
    <name type="scientific">Tanacetum coccineum</name>
    <dbReference type="NCBI Taxonomy" id="301880"/>
    <lineage>
        <taxon>Eukaryota</taxon>
        <taxon>Viridiplantae</taxon>
        <taxon>Streptophyta</taxon>
        <taxon>Embryophyta</taxon>
        <taxon>Tracheophyta</taxon>
        <taxon>Spermatophyta</taxon>
        <taxon>Magnoliopsida</taxon>
        <taxon>eudicotyledons</taxon>
        <taxon>Gunneridae</taxon>
        <taxon>Pentapetalae</taxon>
        <taxon>asterids</taxon>
        <taxon>campanulids</taxon>
        <taxon>Asterales</taxon>
        <taxon>Asteraceae</taxon>
        <taxon>Asteroideae</taxon>
        <taxon>Anthemideae</taxon>
        <taxon>Anthemidinae</taxon>
        <taxon>Tanacetum</taxon>
    </lineage>
</organism>
<comment type="caution">
    <text evidence="1">The sequence shown here is derived from an EMBL/GenBank/DDBJ whole genome shotgun (WGS) entry which is preliminary data.</text>
</comment>
<dbReference type="EMBL" id="BQNB010021510">
    <property type="protein sequence ID" value="GJU07147.1"/>
    <property type="molecule type" value="Genomic_DNA"/>
</dbReference>
<sequence>MGDSPAKAVILKKFFRIQPTKLAKHLDETLKFNKVSKSMQAFSLLPQNVTHLFKLNSDCLKIIRDKSWVVPVNQDLKRVLKLQLCPDVVNTFENVECTSKDIMCTIKRSFADINEYPDMAYQYLEKACQYLEKIKECERLKTELSKSTKQKSDKDFAN</sequence>
<accession>A0ABQ5J3V0</accession>
<evidence type="ECO:0000313" key="2">
    <source>
        <dbReference type="Proteomes" id="UP001151760"/>
    </source>
</evidence>
<reference evidence="1" key="1">
    <citation type="journal article" date="2022" name="Int. J. Mol. Sci.">
        <title>Draft Genome of Tanacetum Coccineum: Genomic Comparison of Closely Related Tanacetum-Family Plants.</title>
        <authorList>
            <person name="Yamashiro T."/>
            <person name="Shiraishi A."/>
            <person name="Nakayama K."/>
            <person name="Satake H."/>
        </authorList>
    </citation>
    <scope>NUCLEOTIDE SEQUENCE</scope>
</reference>
<protein>
    <submittedName>
        <fullName evidence="1">Uncharacterized protein</fullName>
    </submittedName>
</protein>
<proteinExistence type="predicted"/>
<name>A0ABQ5J3V0_9ASTR</name>
<keyword evidence="2" id="KW-1185">Reference proteome</keyword>
<gene>
    <name evidence="1" type="ORF">Tco_1123577</name>
</gene>
<reference evidence="1" key="2">
    <citation type="submission" date="2022-01" db="EMBL/GenBank/DDBJ databases">
        <authorList>
            <person name="Yamashiro T."/>
            <person name="Shiraishi A."/>
            <person name="Satake H."/>
            <person name="Nakayama K."/>
        </authorList>
    </citation>
    <scope>NUCLEOTIDE SEQUENCE</scope>
</reference>